<accession>A0A151MBX0</accession>
<proteinExistence type="predicted"/>
<evidence type="ECO:0000313" key="2">
    <source>
        <dbReference type="Proteomes" id="UP000050525"/>
    </source>
</evidence>
<organism evidence="1 2">
    <name type="scientific">Alligator mississippiensis</name>
    <name type="common">American alligator</name>
    <dbReference type="NCBI Taxonomy" id="8496"/>
    <lineage>
        <taxon>Eukaryota</taxon>
        <taxon>Metazoa</taxon>
        <taxon>Chordata</taxon>
        <taxon>Craniata</taxon>
        <taxon>Vertebrata</taxon>
        <taxon>Euteleostomi</taxon>
        <taxon>Archelosauria</taxon>
        <taxon>Archosauria</taxon>
        <taxon>Crocodylia</taxon>
        <taxon>Alligatoridae</taxon>
        <taxon>Alligatorinae</taxon>
        <taxon>Alligator</taxon>
    </lineage>
</organism>
<dbReference type="Proteomes" id="UP000050525">
    <property type="component" value="Unassembled WGS sequence"/>
</dbReference>
<protein>
    <submittedName>
        <fullName evidence="1">Uncharacterized protein</fullName>
    </submittedName>
</protein>
<name>A0A151MBX0_ALLMI</name>
<dbReference type="AlphaFoldDB" id="A0A151MBX0"/>
<reference evidence="1 2" key="1">
    <citation type="journal article" date="2012" name="Genome Biol.">
        <title>Sequencing three crocodilian genomes to illuminate the evolution of archosaurs and amniotes.</title>
        <authorList>
            <person name="St John J.A."/>
            <person name="Braun E.L."/>
            <person name="Isberg S.R."/>
            <person name="Miles L.G."/>
            <person name="Chong A.Y."/>
            <person name="Gongora J."/>
            <person name="Dalzell P."/>
            <person name="Moran C."/>
            <person name="Bed'hom B."/>
            <person name="Abzhanov A."/>
            <person name="Burgess S.C."/>
            <person name="Cooksey A.M."/>
            <person name="Castoe T.A."/>
            <person name="Crawford N.G."/>
            <person name="Densmore L.D."/>
            <person name="Drew J.C."/>
            <person name="Edwards S.V."/>
            <person name="Faircloth B.C."/>
            <person name="Fujita M.K."/>
            <person name="Greenwold M.J."/>
            <person name="Hoffmann F.G."/>
            <person name="Howard J.M."/>
            <person name="Iguchi T."/>
            <person name="Janes D.E."/>
            <person name="Khan S.Y."/>
            <person name="Kohno S."/>
            <person name="de Koning A.J."/>
            <person name="Lance S.L."/>
            <person name="McCarthy F.M."/>
            <person name="McCormack J.E."/>
            <person name="Merchant M.E."/>
            <person name="Peterson D.G."/>
            <person name="Pollock D.D."/>
            <person name="Pourmand N."/>
            <person name="Raney B.J."/>
            <person name="Roessler K.A."/>
            <person name="Sanford J.R."/>
            <person name="Sawyer R.H."/>
            <person name="Schmidt C.J."/>
            <person name="Triplett E.W."/>
            <person name="Tuberville T.D."/>
            <person name="Venegas-Anaya M."/>
            <person name="Howard J.T."/>
            <person name="Jarvis E.D."/>
            <person name="Guillette L.J.Jr."/>
            <person name="Glenn T.C."/>
            <person name="Green R.E."/>
            <person name="Ray D.A."/>
        </authorList>
    </citation>
    <scope>NUCLEOTIDE SEQUENCE [LARGE SCALE GENOMIC DNA]</scope>
    <source>
        <strain evidence="1">KSC_2009_1</strain>
    </source>
</reference>
<comment type="caution">
    <text evidence="1">The sequence shown here is derived from an EMBL/GenBank/DDBJ whole genome shotgun (WGS) entry which is preliminary data.</text>
</comment>
<sequence>MGPFREDLECFNISQVFRGRGYDVKVNTLIMGTLGAWDSSNGSILRSCHVSHRYTKLMCCLLVYDTICWSHDIYMEHIMGHHQYSDPIRQTATGPDPGGTTCTRWTSL</sequence>
<evidence type="ECO:0000313" key="1">
    <source>
        <dbReference type="EMBL" id="KYO22004.1"/>
    </source>
</evidence>
<keyword evidence="2" id="KW-1185">Reference proteome</keyword>
<gene>
    <name evidence="1" type="ORF">Y1Q_0000639</name>
</gene>
<dbReference type="EMBL" id="AKHW03006283">
    <property type="protein sequence ID" value="KYO22004.1"/>
    <property type="molecule type" value="Genomic_DNA"/>
</dbReference>